<name>A0A8S5SGY3_9CAUD</name>
<proteinExistence type="predicted"/>
<dbReference type="InterPro" id="IPR010861">
    <property type="entry name" value="DUF1492"/>
</dbReference>
<evidence type="ECO:0008006" key="3">
    <source>
        <dbReference type="Google" id="ProtNLM"/>
    </source>
</evidence>
<protein>
    <recommendedName>
        <fullName evidence="3">DUF1492 domain-containing protein</fullName>
    </recommendedName>
</protein>
<feature type="coiled-coil region" evidence="1">
    <location>
        <begin position="41"/>
        <end position="79"/>
    </location>
</feature>
<evidence type="ECO:0000313" key="2">
    <source>
        <dbReference type="EMBL" id="DAF50184.1"/>
    </source>
</evidence>
<keyword evidence="1" id="KW-0175">Coiled coil</keyword>
<organism evidence="2">
    <name type="scientific">Siphoviridae sp. ct9zP9</name>
    <dbReference type="NCBI Taxonomy" id="2827795"/>
    <lineage>
        <taxon>Viruses</taxon>
        <taxon>Duplodnaviria</taxon>
        <taxon>Heunggongvirae</taxon>
        <taxon>Uroviricota</taxon>
        <taxon>Caudoviricetes</taxon>
    </lineage>
</organism>
<accession>A0A8S5SGY3</accession>
<reference evidence="2" key="1">
    <citation type="journal article" date="2021" name="Proc. Natl. Acad. Sci. U.S.A.">
        <title>A Catalog of Tens of Thousands of Viruses from Human Metagenomes Reveals Hidden Associations with Chronic Diseases.</title>
        <authorList>
            <person name="Tisza M.J."/>
            <person name="Buck C.B."/>
        </authorList>
    </citation>
    <scope>NUCLEOTIDE SEQUENCE</scope>
    <source>
        <strain evidence="2">Ct9zP9</strain>
    </source>
</reference>
<dbReference type="EMBL" id="BK032593">
    <property type="protein sequence ID" value="DAF50184.1"/>
    <property type="molecule type" value="Genomic_DNA"/>
</dbReference>
<sequence length="124" mass="14636">MRKAQRLKEQIEELRSQQMFPSVNHDGMPQGNAHSDLSGYMAKLDALILQLEAEKETAIREYNEIYNQVQLMQDEAEKEVLERRYLLGDSWWRIAVKMNYAESHIYRIHGVALSHFQMTEHESL</sequence>
<dbReference type="Pfam" id="PF07374">
    <property type="entry name" value="DUF1492"/>
    <property type="match status" value="1"/>
</dbReference>
<evidence type="ECO:0000256" key="1">
    <source>
        <dbReference type="SAM" id="Coils"/>
    </source>
</evidence>